<sequence>MTLSIILICSNTAYAQTIDLSKPVGSSSSQGSVGPMAESQYTIPLKLLKGNGTFTPNITIDYNNHRGDGLAGWGWSISCLSSITRSGKTNYYNGLSSPISYTNTNDAFVLDGQHMFVTSGSNGADGSTYGLENEQFAKIQSTGGSETMGPTYFTVTQKDGTVFEYGNGNGFRFLTDAGTSTMIWLLDKVTDINGNYISYSYSIDQANRNYQLTEIDYGGNITKGTSHYSKILFTYSSKEGWQTNIQYYGGASIKNPYNLSQIAIKNASNQVVKTYGFSYRELREQYFLTSVTETGSGGIAINPLIFTYGSDTTDSNVMVSANYTTAFHPNNVYAGDYDGDGFQDLMNVNYSYDNNGIRHDLSYDVFNNFTSYGSTPAMGIIGSSNLPTNIIPQINASNNGYTNYLSNDYDGDGKQDIVMINNTASGSDLVYNGIKINFSRTLSVYSQLTHDSTIISSVPSSGGYGSFKYTYRNGTRFGHNFIAGDFDGDGYQDYILILGVNSSNEFKGFFSNPRSGVINAEIATFGVSGTTTDPFYANSIASASELIPIDFDGDGKQELFVVTPTQSYILSIYPISATSGYSYAAKILYTTTSITAPSVTPSSSSNYFVGNTIFPGDFNGDGKMDILSRAGYSDPSSTWNIYTSTGASFIATPFIWTNRPYLPQDGAGSAHHIVVGDINGDGRDDVWQAMDLSSSSSQNNAYFSNGQYFVRETYPTSGSVNGSTNLSDIIGDFNGDGKPDILALNTSTSVERFIFPRPLRDERNLISAIDGIGKQFNYNYALASSQSETFAGLVYSKSLPFLYGRTTSFSPNNPLLGISGNPYLVPTMNNYLVSYTTQSNGLTGSNNLNTTVYQYQDAIISQSRGFLGFRSVTATDQTSGIQQITMNSINNDLLILHPIHVSSVLNNDTLYDTKITDTLQLVTNNFGDKRYNYKILKNISYNGLTGAASETDNSYDNYGNITHNTLVTGSISLGTISPVEILDKSFGFGIHNTPVPAKPDIVTITNNRIGQSVFNKTSTFGYDALGNTISRVDFPSSSNTVTTSTTYDGFGNIIQTDISGTGASTRTTKYSYDNTGCFLTTRIIAGNGVNKTEQFSYDPTFGKVAQYTSSDGRITKYTYDGFANLVTIVVPDGYTISRTLGWESSTGRYSLNVTRPGGGSNVKSFYDILGRDVQQQITGFNNASLISATTYDSYGRTSATVAAHYSNETAVTTSYIYDAYSRPTNINNGSKSFAFGYSSNNGNYQVTRTKGSGQASSQTTDATGKVVSATDNGGTINYTYNSQGKLLQTNVNGSISSSFSYDPYGNRTSSNERNAGNYTYTYDGFGEILTQKDPLGHTTTLTYDDFGRLSTRVGNEGTSSYTYWSDPTTGFANDNIVSINGFGGDAKEYTYDINRRLSSEKVTVDGASYTTSYSYDMYGNTVQVTYPTGTTISRTFDNNGIVTQISKGAGSGATILFTATAMNSLGKYTAYSLGNGKSSAETYNLATGTPTQYVTNGIQNLNFTFDVQTGNLTERKDAIANLDETFTYDNLDRLTGVKLNNIQQQTLTYDGQSGSTLGNIASKTDAGNYTYQTDKVNAVAYITNPSGATAPPAVIPTTEQTITYTAFQKTATVSDNGYLETYTYGSDFQRIKSVLTQNGSILETKYYLGEYEKQIKGGVTNDIIYVSNGNGIFATLVGSAIYYTYKDYLGSLLTVTDGSGNVIASQNFDAWGRKRNPADGSYANIPSTNPVWLYRGYNGHEHLDELGLVNMNGRMYDPVQGRMMSPDIEITYPEYTQSYNGYSYALDNPLIMIDPTGYSFWSFLGKAGKTILTGAEDLGAMIGTGIVGYVGASLESGGHWNVSGWNHDWWKGALTSDLIAGAIAVDVMSFGGGSTILGAEIPTLTSVFGTTAAGTVTAGASIASGAATGVLVGSASSFVADGFKFNWNDQFVATTTGAITGAFGSNGMSKFLSANISNTIFGAPGLLKSLASNTIGGLLASTTEMFETGESWNSAFSFNSITNSLEQSTVSNFAHNGIGGLLGDEDNPNTFIHNNSIINLLSNYFSSATSYSIGNIMAKLPFLNGFGNINASINGMFSGTSSGWLMDMFDPMQ</sequence>
<evidence type="ECO:0000256" key="4">
    <source>
        <dbReference type="ARBA" id="ARBA00022737"/>
    </source>
</evidence>
<dbReference type="InterPro" id="IPR013517">
    <property type="entry name" value="FG-GAP"/>
</dbReference>
<keyword evidence="4" id="KW-0677">Repeat</keyword>
<dbReference type="InterPro" id="IPR022385">
    <property type="entry name" value="Rhs_assc_core"/>
</dbReference>
<keyword evidence="8" id="KW-1185">Reference proteome</keyword>
<keyword evidence="3" id="KW-0732">Signal</keyword>
<dbReference type="NCBIfam" id="TIGR03696">
    <property type="entry name" value="Rhs_assc_core"/>
    <property type="match status" value="1"/>
</dbReference>
<dbReference type="PANTHER" id="PTHR32305:SF15">
    <property type="entry name" value="PROTEIN RHSA-RELATED"/>
    <property type="match status" value="1"/>
</dbReference>
<organism evidence="7 8">
    <name type="scientific">Rhizosphaericola mali</name>
    <dbReference type="NCBI Taxonomy" id="2545455"/>
    <lineage>
        <taxon>Bacteria</taxon>
        <taxon>Pseudomonadati</taxon>
        <taxon>Bacteroidota</taxon>
        <taxon>Chitinophagia</taxon>
        <taxon>Chitinophagales</taxon>
        <taxon>Chitinophagaceae</taxon>
        <taxon>Rhizosphaericola</taxon>
    </lineage>
</organism>
<dbReference type="SUPFAM" id="SSF69318">
    <property type="entry name" value="Integrin alpha N-terminal domain"/>
    <property type="match status" value="1"/>
</dbReference>
<dbReference type="Pfam" id="PF13517">
    <property type="entry name" value="FG-GAP_3"/>
    <property type="match status" value="1"/>
</dbReference>
<dbReference type="Proteomes" id="UP000292424">
    <property type="component" value="Chromosome"/>
</dbReference>
<dbReference type="InterPro" id="IPR056823">
    <property type="entry name" value="TEN-like_YD-shell"/>
</dbReference>
<dbReference type="Gene3D" id="2.40.128.340">
    <property type="match status" value="1"/>
</dbReference>
<reference evidence="7 8" key="1">
    <citation type="submission" date="2019-09" db="EMBL/GenBank/DDBJ databases">
        <title>Complete genome sequence of Arachidicoccus sp. B3-10 isolated from apple orchard soil.</title>
        <authorList>
            <person name="Kim H.S."/>
            <person name="Han K.-I."/>
            <person name="Suh M.K."/>
            <person name="Lee K.C."/>
            <person name="Eom M.K."/>
            <person name="Kim J.-S."/>
            <person name="Kang S.W."/>
            <person name="Sin Y."/>
            <person name="Lee J.-S."/>
        </authorList>
    </citation>
    <scope>NUCLEOTIDE SEQUENCE [LARGE SCALE GENOMIC DNA]</scope>
    <source>
        <strain evidence="7 8">B3-10</strain>
    </source>
</reference>
<proteinExistence type="predicted"/>
<evidence type="ECO:0000256" key="1">
    <source>
        <dbReference type="ARBA" id="ARBA00004613"/>
    </source>
</evidence>
<feature type="domain" description="Teneurin-like YD-shell" evidence="6">
    <location>
        <begin position="1161"/>
        <end position="1346"/>
    </location>
</feature>
<dbReference type="InterPro" id="IPR050708">
    <property type="entry name" value="T6SS_VgrG/RHS"/>
</dbReference>
<dbReference type="KEGG" id="arac:E0W69_005115"/>
<protein>
    <recommendedName>
        <fullName evidence="6">Teneurin-like YD-shell domain-containing protein</fullName>
    </recommendedName>
</protein>
<dbReference type="RefSeq" id="WP_131328956.1">
    <property type="nucleotide sequence ID" value="NZ_CP044016.1"/>
</dbReference>
<dbReference type="EMBL" id="CP044016">
    <property type="protein sequence ID" value="QES88069.1"/>
    <property type="molecule type" value="Genomic_DNA"/>
</dbReference>
<accession>A0A5P2G1V4</accession>
<gene>
    <name evidence="7" type="ORF">E0W69_005115</name>
</gene>
<name>A0A5P2G1V4_9BACT</name>
<dbReference type="Pfam" id="PF03534">
    <property type="entry name" value="SpvB"/>
    <property type="match status" value="1"/>
</dbReference>
<dbReference type="GO" id="GO:0005576">
    <property type="term" value="C:extracellular region"/>
    <property type="evidence" value="ECO:0007669"/>
    <property type="project" value="UniProtKB-SubCell"/>
</dbReference>
<dbReference type="PANTHER" id="PTHR32305">
    <property type="match status" value="1"/>
</dbReference>
<dbReference type="OrthoDB" id="6225685at2"/>
<evidence type="ECO:0000313" key="7">
    <source>
        <dbReference type="EMBL" id="QES88069.1"/>
    </source>
</evidence>
<evidence type="ECO:0000256" key="5">
    <source>
        <dbReference type="ARBA" id="ARBA00023026"/>
    </source>
</evidence>
<keyword evidence="5" id="KW-0843">Virulence</keyword>
<keyword evidence="2" id="KW-0964">Secreted</keyword>
<dbReference type="InterPro" id="IPR028994">
    <property type="entry name" value="Integrin_alpha_N"/>
</dbReference>
<dbReference type="Gene3D" id="2.180.10.10">
    <property type="entry name" value="RHS repeat-associated core"/>
    <property type="match status" value="2"/>
</dbReference>
<dbReference type="InterPro" id="IPR006530">
    <property type="entry name" value="YD"/>
</dbReference>
<dbReference type="NCBIfam" id="TIGR01643">
    <property type="entry name" value="YD_repeat_2x"/>
    <property type="match status" value="4"/>
</dbReference>
<evidence type="ECO:0000259" key="6">
    <source>
        <dbReference type="Pfam" id="PF25023"/>
    </source>
</evidence>
<dbReference type="Pfam" id="PF25023">
    <property type="entry name" value="TEN_YD-shell"/>
    <property type="match status" value="1"/>
</dbReference>
<evidence type="ECO:0000256" key="2">
    <source>
        <dbReference type="ARBA" id="ARBA00022525"/>
    </source>
</evidence>
<dbReference type="Gene3D" id="2.130.10.130">
    <property type="entry name" value="Integrin alpha, N-terminal"/>
    <property type="match status" value="2"/>
</dbReference>
<dbReference type="InterPro" id="IPR003284">
    <property type="entry name" value="Sal_SpvB"/>
</dbReference>
<comment type="subcellular location">
    <subcellularLocation>
        <location evidence="1">Secreted</location>
    </subcellularLocation>
</comment>
<dbReference type="GO" id="GO:0005737">
    <property type="term" value="C:cytoplasm"/>
    <property type="evidence" value="ECO:0007669"/>
    <property type="project" value="InterPro"/>
</dbReference>
<evidence type="ECO:0000313" key="8">
    <source>
        <dbReference type="Proteomes" id="UP000292424"/>
    </source>
</evidence>
<evidence type="ECO:0000256" key="3">
    <source>
        <dbReference type="ARBA" id="ARBA00022729"/>
    </source>
</evidence>